<comment type="subunit">
    <text evidence="4">Homotrimer. The subunits circularize to form a toroid; DNA passes through its center. Replication factor C (RFC) is required to load the toroid on the DNA.</text>
</comment>
<evidence type="ECO:0000256" key="1">
    <source>
        <dbReference type="ARBA" id="ARBA00010462"/>
    </source>
</evidence>
<name>A0A7C5XHJ1_9CREN</name>
<dbReference type="GO" id="GO:0003677">
    <property type="term" value="F:DNA binding"/>
    <property type="evidence" value="ECO:0007669"/>
    <property type="project" value="UniProtKB-UniRule"/>
</dbReference>
<comment type="caution">
    <text evidence="7">The sequence shown here is derived from an EMBL/GenBank/DDBJ whole genome shotgun (WGS) entry which is preliminary data.</text>
</comment>
<dbReference type="CDD" id="cd00577">
    <property type="entry name" value="PCNA"/>
    <property type="match status" value="1"/>
</dbReference>
<feature type="domain" description="Proliferating cell nuclear antigen PCNA C-terminal" evidence="6">
    <location>
        <begin position="131"/>
        <end position="251"/>
    </location>
</feature>
<dbReference type="EMBL" id="DRZI01000035">
    <property type="protein sequence ID" value="HHP81243.1"/>
    <property type="molecule type" value="Genomic_DNA"/>
</dbReference>
<evidence type="ECO:0000256" key="2">
    <source>
        <dbReference type="ARBA" id="ARBA00022705"/>
    </source>
</evidence>
<dbReference type="Pfam" id="PF00705">
    <property type="entry name" value="PCNA_N"/>
    <property type="match status" value="1"/>
</dbReference>
<dbReference type="InterPro" id="IPR046938">
    <property type="entry name" value="DNA_clamp_sf"/>
</dbReference>
<evidence type="ECO:0000256" key="4">
    <source>
        <dbReference type="HAMAP-Rule" id="MF_00317"/>
    </source>
</evidence>
<dbReference type="GO" id="GO:0006272">
    <property type="term" value="P:leading strand elongation"/>
    <property type="evidence" value="ECO:0007669"/>
    <property type="project" value="TreeGrafter"/>
</dbReference>
<reference evidence="7" key="1">
    <citation type="journal article" date="2020" name="mSystems">
        <title>Genome- and Community-Level Interaction Insights into Carbon Utilization and Element Cycling Functions of Hydrothermarchaeota in Hydrothermal Sediment.</title>
        <authorList>
            <person name="Zhou Z."/>
            <person name="Liu Y."/>
            <person name="Xu W."/>
            <person name="Pan J."/>
            <person name="Luo Z.H."/>
            <person name="Li M."/>
        </authorList>
    </citation>
    <scope>NUCLEOTIDE SEQUENCE [LARGE SCALE GENOMIC DNA]</scope>
    <source>
        <strain evidence="7">SpSt-1121</strain>
    </source>
</reference>
<dbReference type="HAMAP" id="MF_00317">
    <property type="entry name" value="DNApol_clamp_arch"/>
    <property type="match status" value="1"/>
</dbReference>
<dbReference type="GO" id="GO:0006275">
    <property type="term" value="P:regulation of DNA replication"/>
    <property type="evidence" value="ECO:0007669"/>
    <property type="project" value="UniProtKB-UniRule"/>
</dbReference>
<accession>A0A7C5XHJ1</accession>
<proteinExistence type="inferred from homology"/>
<comment type="function">
    <text evidence="4">Sliding clamp subunit that acts as a moving platform for DNA processing. Responsible for tethering the catalytic subunit of DNA polymerase and other proteins to DNA during high-speed replication.</text>
</comment>
<dbReference type="InterPro" id="IPR000730">
    <property type="entry name" value="Pr_cel_nuc_antig"/>
</dbReference>
<dbReference type="InterPro" id="IPR022648">
    <property type="entry name" value="Pr_cel_nuc_antig_N"/>
</dbReference>
<dbReference type="PANTHER" id="PTHR11352:SF0">
    <property type="entry name" value="PROLIFERATING CELL NUCLEAR ANTIGEN"/>
    <property type="match status" value="1"/>
</dbReference>
<dbReference type="SUPFAM" id="SSF55979">
    <property type="entry name" value="DNA clamp"/>
    <property type="match status" value="2"/>
</dbReference>
<comment type="similarity">
    <text evidence="1 4">Belongs to the PCNA family.</text>
</comment>
<evidence type="ECO:0000259" key="6">
    <source>
        <dbReference type="Pfam" id="PF02747"/>
    </source>
</evidence>
<keyword evidence="2 4" id="KW-0235">DNA replication</keyword>
<sequence length="253" mass="28003">MSIRVVYPVGVVFKKVAIALKSVVDQIPLVISSDRFSIEALSPDKVSMVVFELPATSFEEFNVSGEVRVVADRDEFVKAFRRASKRDKVEITYIEGSRELNIKVFNIRSNIEREYLVPLSEISFESIGSIDVELEVSASLPSSELINILKDASLVGDEITLLYSSENNYIKFMATSELTAYETTLKHFQPLTYLESSISSAVAKYSVEHLKALLKILDLADECSIAFGPEKPLKISLDVGGGGRVTVWVAPRG</sequence>
<protein>
    <recommendedName>
        <fullName evidence="4">DNA polymerase sliding clamp</fullName>
    </recommendedName>
    <alternativeName>
        <fullName evidence="4">Proliferating cell nuclear antigen homolog</fullName>
        <shortName evidence="4">PCNA</shortName>
    </alternativeName>
</protein>
<dbReference type="GO" id="GO:0030337">
    <property type="term" value="F:DNA polymerase processivity factor activity"/>
    <property type="evidence" value="ECO:0007669"/>
    <property type="project" value="UniProtKB-UniRule"/>
</dbReference>
<evidence type="ECO:0000256" key="3">
    <source>
        <dbReference type="ARBA" id="ARBA00023125"/>
    </source>
</evidence>
<dbReference type="Pfam" id="PF02747">
    <property type="entry name" value="PCNA_C"/>
    <property type="match status" value="1"/>
</dbReference>
<evidence type="ECO:0000259" key="5">
    <source>
        <dbReference type="Pfam" id="PF00705"/>
    </source>
</evidence>
<organism evidence="7">
    <name type="scientific">Ignisphaera aggregans</name>
    <dbReference type="NCBI Taxonomy" id="334771"/>
    <lineage>
        <taxon>Archaea</taxon>
        <taxon>Thermoproteota</taxon>
        <taxon>Thermoprotei</taxon>
        <taxon>Desulfurococcales</taxon>
        <taxon>Desulfurococcaceae</taxon>
        <taxon>Ignisphaera</taxon>
    </lineage>
</organism>
<dbReference type="Gene3D" id="3.70.10.10">
    <property type="match status" value="1"/>
</dbReference>
<keyword evidence="3 4" id="KW-0238">DNA-binding</keyword>
<dbReference type="PANTHER" id="PTHR11352">
    <property type="entry name" value="PROLIFERATING CELL NUCLEAR ANTIGEN"/>
    <property type="match status" value="1"/>
</dbReference>
<dbReference type="InterPro" id="IPR022649">
    <property type="entry name" value="Pr_cel_nuc_antig_C"/>
</dbReference>
<feature type="domain" description="Proliferating cell nuclear antigen PCNA N-terminal" evidence="5">
    <location>
        <begin position="10"/>
        <end position="120"/>
    </location>
</feature>
<gene>
    <name evidence="4" type="primary">pcn</name>
    <name evidence="7" type="ORF">ENM84_01115</name>
</gene>
<evidence type="ECO:0000313" key="7">
    <source>
        <dbReference type="EMBL" id="HHP81243.1"/>
    </source>
</evidence>
<dbReference type="AlphaFoldDB" id="A0A7C5XHJ1"/>